<evidence type="ECO:0000313" key="2">
    <source>
        <dbReference type="Proteomes" id="UP000070404"/>
    </source>
</evidence>
<reference evidence="1 2" key="1">
    <citation type="journal article" date="2016" name="Sci. Rep.">
        <title>Metabolic traits of an uncultured archaeal lineage -MSBL1- from brine pools of the Red Sea.</title>
        <authorList>
            <person name="Mwirichia R."/>
            <person name="Alam I."/>
            <person name="Rashid M."/>
            <person name="Vinu M."/>
            <person name="Ba-Alawi W."/>
            <person name="Anthony Kamau A."/>
            <person name="Kamanda Ngugi D."/>
            <person name="Goker M."/>
            <person name="Klenk H.P."/>
            <person name="Bajic V."/>
            <person name="Stingl U."/>
        </authorList>
    </citation>
    <scope>NUCLEOTIDE SEQUENCE [LARGE SCALE GENOMIC DNA]</scope>
    <source>
        <strain evidence="1">SCGC-AAA382C18</strain>
    </source>
</reference>
<organism evidence="1 2">
    <name type="scientific">candidate division MSBL1 archaeon SCGC-AAA382C18</name>
    <dbReference type="NCBI Taxonomy" id="1698281"/>
    <lineage>
        <taxon>Archaea</taxon>
        <taxon>Methanobacteriati</taxon>
        <taxon>Methanobacteriota</taxon>
        <taxon>candidate division MSBL1</taxon>
    </lineage>
</organism>
<dbReference type="EMBL" id="LHYF01000030">
    <property type="protein sequence ID" value="KXB06641.1"/>
    <property type="molecule type" value="Genomic_DNA"/>
</dbReference>
<protein>
    <submittedName>
        <fullName evidence="1">Uncharacterized protein</fullName>
    </submittedName>
</protein>
<proteinExistence type="predicted"/>
<comment type="caution">
    <text evidence="1">The sequence shown here is derived from an EMBL/GenBank/DDBJ whole genome shotgun (WGS) entry which is preliminary data.</text>
</comment>
<accession>A0A133VJN7</accession>
<dbReference type="AlphaFoldDB" id="A0A133VJN7"/>
<sequence length="259" mass="29544">MNQLDRKGMVLSGVVLLLILPAMLLSATFLTIVETGEEGTAVKQLSDKASYTAYDMKHTIRNLKSSGRRLDEKVFQEIAENYKQKTGFGEINIEYAPFDIWVDYWADGDDTPPNTLDKIRLVDNINEEHCIISNWSGETWYYTFEAYQDITGDHDYNEPALKITKIKENAWKIKILPTFSYSYAYADVYWGNTKILNNVNENDSGFWDGSTAGEGKWENESKILSTETLDIPSTSLVTIELEDPRGTIHYKETFALTTQ</sequence>
<keyword evidence="2" id="KW-1185">Reference proteome</keyword>
<name>A0A133VJN7_9EURY</name>
<dbReference type="Proteomes" id="UP000070404">
    <property type="component" value="Unassembled WGS sequence"/>
</dbReference>
<evidence type="ECO:0000313" key="1">
    <source>
        <dbReference type="EMBL" id="KXB06641.1"/>
    </source>
</evidence>
<gene>
    <name evidence="1" type="ORF">AKJ52_01885</name>
</gene>